<evidence type="ECO:0000313" key="2">
    <source>
        <dbReference type="Proteomes" id="UP000750711"/>
    </source>
</evidence>
<sequence length="173" mass="19983">GVSVVYIYPSSDCGSEANMSTYRSCFRCSQREQLLAVYFRAPSRAKVHPMRVVPVAWTGSLTGLPYDIPGRLARRNNSNSDLSEILAQFFDWLIYRSNEQQRESLEHIKDRLLDEDWNLDTLRDERKGGAMTTAIWESYGFKLGTLANIRCKISEFKRQRHQRPRSRDSNNGS</sequence>
<dbReference type="EMBL" id="JAGHQM010003779">
    <property type="protein sequence ID" value="KAH0541576.1"/>
    <property type="molecule type" value="Genomic_DNA"/>
</dbReference>
<accession>A0A9P8IA33</accession>
<comment type="caution">
    <text evidence="1">The sequence shown here is derived from an EMBL/GenBank/DDBJ whole genome shotgun (WGS) entry which is preliminary data.</text>
</comment>
<evidence type="ECO:0000313" key="1">
    <source>
        <dbReference type="EMBL" id="KAH0541576.1"/>
    </source>
</evidence>
<proteinExistence type="predicted"/>
<dbReference type="AlphaFoldDB" id="A0A9P8IA33"/>
<reference evidence="1" key="1">
    <citation type="submission" date="2021-03" db="EMBL/GenBank/DDBJ databases">
        <title>Comparative genomics and phylogenomic investigation of the class Geoglossomycetes provide insights into ecological specialization and systematics.</title>
        <authorList>
            <person name="Melie T."/>
            <person name="Pirro S."/>
            <person name="Miller A.N."/>
            <person name="Quandt A."/>
        </authorList>
    </citation>
    <scope>NUCLEOTIDE SEQUENCE</scope>
    <source>
        <strain evidence="1">CAQ_001_2017</strain>
    </source>
</reference>
<gene>
    <name evidence="1" type="ORF">GP486_008704</name>
</gene>
<organism evidence="1 2">
    <name type="scientific">Trichoglossum hirsutum</name>
    <dbReference type="NCBI Taxonomy" id="265104"/>
    <lineage>
        <taxon>Eukaryota</taxon>
        <taxon>Fungi</taxon>
        <taxon>Dikarya</taxon>
        <taxon>Ascomycota</taxon>
        <taxon>Pezizomycotina</taxon>
        <taxon>Geoglossomycetes</taxon>
        <taxon>Geoglossales</taxon>
        <taxon>Geoglossaceae</taxon>
        <taxon>Trichoglossum</taxon>
    </lineage>
</organism>
<keyword evidence="2" id="KW-1185">Reference proteome</keyword>
<feature type="non-terminal residue" evidence="1">
    <location>
        <position position="1"/>
    </location>
</feature>
<protein>
    <submittedName>
        <fullName evidence="1">Uncharacterized protein</fullName>
    </submittedName>
</protein>
<name>A0A9P8IA33_9PEZI</name>
<dbReference type="Proteomes" id="UP000750711">
    <property type="component" value="Unassembled WGS sequence"/>
</dbReference>